<accession>A0A181C5X5</accession>
<dbReference type="KEGG" id="kre:GWK63_16185"/>
<organism evidence="1 2">
    <name type="scientific">Komagataeibacter rhaeticus</name>
    <dbReference type="NCBI Taxonomy" id="215221"/>
    <lineage>
        <taxon>Bacteria</taxon>
        <taxon>Pseudomonadati</taxon>
        <taxon>Pseudomonadota</taxon>
        <taxon>Alphaproteobacteria</taxon>
        <taxon>Acetobacterales</taxon>
        <taxon>Acetobacteraceae</taxon>
        <taxon>Komagataeibacter</taxon>
    </lineage>
</organism>
<sequence length="85" mass="9571">MTKLRLATIEDEKPVRLTVDLPAALYRDLVAYAEIMARQDNLAEPYPPARLVVPMLARFMQADRGFRRLRNGQTREGGRSGTPSA</sequence>
<dbReference type="AlphaFoldDB" id="A0A181C5X5"/>
<dbReference type="InterPro" id="IPR018733">
    <property type="entry name" value="DUF2274"/>
</dbReference>
<keyword evidence="2" id="KW-1185">Reference proteome</keyword>
<evidence type="ECO:0000313" key="1">
    <source>
        <dbReference type="EMBL" id="QIP36763.1"/>
    </source>
</evidence>
<dbReference type="Proteomes" id="UP000502533">
    <property type="component" value="Chromosome"/>
</dbReference>
<dbReference type="GeneID" id="85023697"/>
<dbReference type="RefSeq" id="WP_083824458.1">
    <property type="nucleotide sequence ID" value="NZ_CP050139.1"/>
</dbReference>
<name>A0A181C5X5_9PROT</name>
<dbReference type="Pfam" id="PF10038">
    <property type="entry name" value="DUF2274"/>
    <property type="match status" value="1"/>
</dbReference>
<reference evidence="1 2" key="1">
    <citation type="submission" date="2020-03" db="EMBL/GenBank/DDBJ databases">
        <title>Isolation of cellulose-producing strains, genome characterization and application of the synthesized cellulose films as an economical and sustainable material for piezoelectric sensor construction.</title>
        <authorList>
            <person name="Mangayil R.K."/>
        </authorList>
    </citation>
    <scope>NUCLEOTIDE SEQUENCE [LARGE SCALE GENOMIC DNA]</scope>
    <source>
        <strain evidence="1 2">ENS 9a1a</strain>
    </source>
</reference>
<protein>
    <submittedName>
        <fullName evidence="1">DUF2274 domain-containing protein</fullName>
    </submittedName>
</protein>
<gene>
    <name evidence="1" type="ORF">GWK63_16185</name>
</gene>
<evidence type="ECO:0000313" key="2">
    <source>
        <dbReference type="Proteomes" id="UP000502533"/>
    </source>
</evidence>
<proteinExistence type="predicted"/>
<dbReference type="EMBL" id="CP050139">
    <property type="protein sequence ID" value="QIP36763.1"/>
    <property type="molecule type" value="Genomic_DNA"/>
</dbReference>